<feature type="transmembrane region" description="Helical" evidence="7">
    <location>
        <begin position="273"/>
        <end position="300"/>
    </location>
</feature>
<dbReference type="PANTHER" id="PTHR30489">
    <property type="entry name" value="LIPOPROTEIN-RELEASING SYSTEM TRANSMEMBRANE PROTEIN LOLE"/>
    <property type="match status" value="1"/>
</dbReference>
<protein>
    <submittedName>
        <fullName evidence="10">FtsX-like permease family protein</fullName>
    </submittedName>
</protein>
<proteinExistence type="inferred from homology"/>
<evidence type="ECO:0000259" key="9">
    <source>
        <dbReference type="Pfam" id="PF12704"/>
    </source>
</evidence>
<comment type="caution">
    <text evidence="10">The sequence shown here is derived from an EMBL/GenBank/DDBJ whole genome shotgun (WGS) entry which is preliminary data.</text>
</comment>
<evidence type="ECO:0000313" key="10">
    <source>
        <dbReference type="EMBL" id="MRX47636.1"/>
    </source>
</evidence>
<evidence type="ECO:0000256" key="4">
    <source>
        <dbReference type="ARBA" id="ARBA00022692"/>
    </source>
</evidence>
<dbReference type="GO" id="GO:0044874">
    <property type="term" value="P:lipoprotein localization to outer membrane"/>
    <property type="evidence" value="ECO:0007669"/>
    <property type="project" value="TreeGrafter"/>
</dbReference>
<feature type="transmembrane region" description="Helical" evidence="7">
    <location>
        <begin position="21"/>
        <end position="46"/>
    </location>
</feature>
<dbReference type="PANTHER" id="PTHR30489:SF0">
    <property type="entry name" value="LIPOPROTEIN-RELEASING SYSTEM TRANSMEMBRANE PROTEIN LOLE"/>
    <property type="match status" value="1"/>
</dbReference>
<comment type="similarity">
    <text evidence="2">Belongs to the ABC-4 integral membrane protein family. LolC/E subfamily.</text>
</comment>
<comment type="subcellular location">
    <subcellularLocation>
        <location evidence="1">Cell membrane</location>
        <topology evidence="1">Multi-pass membrane protein</topology>
    </subcellularLocation>
</comment>
<dbReference type="InterPro" id="IPR003838">
    <property type="entry name" value="ABC3_permease_C"/>
</dbReference>
<evidence type="ECO:0000256" key="1">
    <source>
        <dbReference type="ARBA" id="ARBA00004651"/>
    </source>
</evidence>
<keyword evidence="6 7" id="KW-0472">Membrane</keyword>
<reference evidence="10 11" key="1">
    <citation type="submission" date="2019-11" db="EMBL/GenBank/DDBJ databases">
        <authorList>
            <person name="Cheng Q."/>
            <person name="Yang Z."/>
        </authorList>
    </citation>
    <scope>NUCLEOTIDE SEQUENCE [LARGE SCALE GENOMIC DNA]</scope>
    <source>
        <strain evidence="10 11">HX-22-1</strain>
    </source>
</reference>
<evidence type="ECO:0000256" key="7">
    <source>
        <dbReference type="SAM" id="Phobius"/>
    </source>
</evidence>
<keyword evidence="5 7" id="KW-1133">Transmembrane helix</keyword>
<gene>
    <name evidence="10" type="ORF">GJJ64_10570</name>
</gene>
<name>A0A7K0FNY7_9SPHI</name>
<dbReference type="GO" id="GO:0098797">
    <property type="term" value="C:plasma membrane protein complex"/>
    <property type="evidence" value="ECO:0007669"/>
    <property type="project" value="TreeGrafter"/>
</dbReference>
<keyword evidence="4 7" id="KW-0812">Transmembrane</keyword>
<evidence type="ECO:0000313" key="11">
    <source>
        <dbReference type="Proteomes" id="UP000462931"/>
    </source>
</evidence>
<feature type="domain" description="MacB-like periplasmic core" evidence="9">
    <location>
        <begin position="25"/>
        <end position="246"/>
    </location>
</feature>
<evidence type="ECO:0000256" key="5">
    <source>
        <dbReference type="ARBA" id="ARBA00022989"/>
    </source>
</evidence>
<dbReference type="Proteomes" id="UP000462931">
    <property type="component" value="Unassembled WGS sequence"/>
</dbReference>
<feature type="transmembrane region" description="Helical" evidence="7">
    <location>
        <begin position="321"/>
        <end position="344"/>
    </location>
</feature>
<sequence>MNASFYIAKRYLFSKKSTNAINMISGISMLGVFIGSAALIIILSVFNGFEGLVLSMYDSYSPHLKVEAAKGKSFNPQTPFFKQLESDAQIFSYTHVLQEKALLRYDDLQFIGKVKGVSKDFLKNNLLDSSLVQGEFVLGDSTQQLVVIGATVQYVLGVNINNPLKRLEIYSPKKGTQSAFTPSDEFVAAYLQPVGVFQTQQEESDMVIVPIETARTLLQESKNVSAIEIFLKDQDDVDAFKKHLEKNLGSAFVVKNRIQQNALLYKILNSEKWAIYLILTFILIIAIFNIIGSLTMLVIDKRRDIAILNSLGASKTMISRIFLYEGLMIAMLGCFLGLLAGLGFCLLQQEFGLISMGQANLLIDAYPVKLKIADFFLVFMTVFTISFIAAFISSRLSIKRFEKLKEDL</sequence>
<dbReference type="Pfam" id="PF02687">
    <property type="entry name" value="FtsX"/>
    <property type="match status" value="1"/>
</dbReference>
<dbReference type="EMBL" id="WKJI01000002">
    <property type="protein sequence ID" value="MRX47636.1"/>
    <property type="molecule type" value="Genomic_DNA"/>
</dbReference>
<accession>A0A7K0FNY7</accession>
<keyword evidence="3" id="KW-1003">Cell membrane</keyword>
<dbReference type="Pfam" id="PF12704">
    <property type="entry name" value="MacB_PCD"/>
    <property type="match status" value="1"/>
</dbReference>
<evidence type="ECO:0000256" key="2">
    <source>
        <dbReference type="ARBA" id="ARBA00005236"/>
    </source>
</evidence>
<evidence type="ECO:0000256" key="3">
    <source>
        <dbReference type="ARBA" id="ARBA00022475"/>
    </source>
</evidence>
<evidence type="ECO:0000256" key="6">
    <source>
        <dbReference type="ARBA" id="ARBA00023136"/>
    </source>
</evidence>
<evidence type="ECO:0000259" key="8">
    <source>
        <dbReference type="Pfam" id="PF02687"/>
    </source>
</evidence>
<keyword evidence="11" id="KW-1185">Reference proteome</keyword>
<dbReference type="InterPro" id="IPR025857">
    <property type="entry name" value="MacB_PCD"/>
</dbReference>
<dbReference type="AlphaFoldDB" id="A0A7K0FNY7"/>
<dbReference type="RefSeq" id="WP_317162923.1">
    <property type="nucleotide sequence ID" value="NZ_WKJI01000002.1"/>
</dbReference>
<feature type="domain" description="ABC3 transporter permease C-terminal" evidence="8">
    <location>
        <begin position="277"/>
        <end position="399"/>
    </location>
</feature>
<dbReference type="InterPro" id="IPR051447">
    <property type="entry name" value="Lipoprotein-release_system"/>
</dbReference>
<feature type="transmembrane region" description="Helical" evidence="7">
    <location>
        <begin position="375"/>
        <end position="398"/>
    </location>
</feature>
<organism evidence="10 11">
    <name type="scientific">Pedobacter puniceum</name>
    <dbReference type="NCBI Taxonomy" id="2666136"/>
    <lineage>
        <taxon>Bacteria</taxon>
        <taxon>Pseudomonadati</taxon>
        <taxon>Bacteroidota</taxon>
        <taxon>Sphingobacteriia</taxon>
        <taxon>Sphingobacteriales</taxon>
        <taxon>Sphingobacteriaceae</taxon>
        <taxon>Pedobacter</taxon>
    </lineage>
</organism>